<evidence type="ECO:0000313" key="2">
    <source>
        <dbReference type="Proteomes" id="UP000324832"/>
    </source>
</evidence>
<accession>A0A5E4Q8M7</accession>
<dbReference type="AlphaFoldDB" id="A0A5E4Q8M7"/>
<keyword evidence="2" id="KW-1185">Reference proteome</keyword>
<organism evidence="1 2">
    <name type="scientific">Leptidea sinapis</name>
    <dbReference type="NCBI Taxonomy" id="189913"/>
    <lineage>
        <taxon>Eukaryota</taxon>
        <taxon>Metazoa</taxon>
        <taxon>Ecdysozoa</taxon>
        <taxon>Arthropoda</taxon>
        <taxon>Hexapoda</taxon>
        <taxon>Insecta</taxon>
        <taxon>Pterygota</taxon>
        <taxon>Neoptera</taxon>
        <taxon>Endopterygota</taxon>
        <taxon>Lepidoptera</taxon>
        <taxon>Glossata</taxon>
        <taxon>Ditrysia</taxon>
        <taxon>Papilionoidea</taxon>
        <taxon>Pieridae</taxon>
        <taxon>Dismorphiinae</taxon>
        <taxon>Leptidea</taxon>
    </lineage>
</organism>
<protein>
    <submittedName>
        <fullName evidence="1">Uncharacterized protein</fullName>
    </submittedName>
</protein>
<dbReference type="EMBL" id="FZQP02001870">
    <property type="protein sequence ID" value="VVC94092.1"/>
    <property type="molecule type" value="Genomic_DNA"/>
</dbReference>
<proteinExistence type="predicted"/>
<reference evidence="1 2" key="1">
    <citation type="submission" date="2017-07" db="EMBL/GenBank/DDBJ databases">
        <authorList>
            <person name="Talla V."/>
            <person name="Backstrom N."/>
        </authorList>
    </citation>
    <scope>NUCLEOTIDE SEQUENCE [LARGE SCALE GENOMIC DNA]</scope>
</reference>
<name>A0A5E4Q8M7_9NEOP</name>
<sequence length="116" mass="13195">MVQCNKCKLFVSLNKDEIVKCKGAQCDTTDYCKQVYELLKPIDLKKNSGPDHLPAEFIVAIELSLLVSLLFKISFQEGLVPLKLKTAYISPLHKKGSSENVENYRQLYNIQIMLIC</sequence>
<dbReference type="Proteomes" id="UP000324832">
    <property type="component" value="Unassembled WGS sequence"/>
</dbReference>
<gene>
    <name evidence="1" type="ORF">LSINAPIS_LOCUS6117</name>
</gene>
<evidence type="ECO:0000313" key="1">
    <source>
        <dbReference type="EMBL" id="VVC94092.1"/>
    </source>
</evidence>